<keyword evidence="7" id="KW-1185">Reference proteome</keyword>
<evidence type="ECO:0000256" key="4">
    <source>
        <dbReference type="ARBA" id="ARBA00023157"/>
    </source>
</evidence>
<reference evidence="8" key="1">
    <citation type="submission" date="2025-08" db="UniProtKB">
        <authorList>
            <consortium name="RefSeq"/>
        </authorList>
    </citation>
    <scope>IDENTIFICATION</scope>
    <source>
        <tissue evidence="8">Testes</tissue>
    </source>
</reference>
<keyword evidence="3 5" id="KW-0378">Hydrolase</keyword>
<evidence type="ECO:0000259" key="6">
    <source>
        <dbReference type="Pfam" id="PF00135"/>
    </source>
</evidence>
<comment type="similarity">
    <text evidence="1 5">Belongs to the type-B carboxylesterase/lipase family.</text>
</comment>
<accession>A0ABM0H0Z1</accession>
<dbReference type="InterPro" id="IPR019826">
    <property type="entry name" value="Carboxylesterase_B_AS"/>
</dbReference>
<sequence length="501" mass="56501">MAIKTSTTSLILVALLQLLLRYSVADEWPIIQSTRFGDIQGKRKNVLNKEVDTFLGIPYAQPPVGELRYKPPKPWITRWDGPLDATEFGNNCWQPKLSLDHPGLMWQFATESLNEDCLFLNIWSPYPRRSDAAIMVWFHGGSFNWGSSGVKEYNGQVLAVTQNVIVITVNYRLGPLGFLSLGNSEVPGNVGLMDQAMALRWVKENIANFGGDPELVTIFGSSAGGASVGYHLFSPISRVLFRRAILESGTPNSPALRPIDDETNTVNTKKLIESLGCMYDERDLAHPDTIECLRNKPAEDVTSNVFAGKNHNIVIDGEFLDRDFDTMMAEHDFKSTEIMVGNCEREWMINLYLNNFYSLESQNPLTHALYRKYAHPCIKGANLSSAVTESVYFHYTDWTDPYNPIKLRDAVDAICGDYKLSCPSVQFVHTYAMAGNPAYYYSLHKRANASPWPEWMGAVHGQEITYVFGHPLDVTNEGFLKEDVYLSKQMMKHWANFAKYG</sequence>
<dbReference type="Pfam" id="PF00135">
    <property type="entry name" value="COesterase"/>
    <property type="match status" value="1"/>
</dbReference>
<dbReference type="RefSeq" id="XP_002741757.1">
    <property type="nucleotide sequence ID" value="XM_002741711.1"/>
</dbReference>
<dbReference type="PRINTS" id="PR00878">
    <property type="entry name" value="CHOLNESTRASE"/>
</dbReference>
<evidence type="ECO:0000313" key="7">
    <source>
        <dbReference type="Proteomes" id="UP000694865"/>
    </source>
</evidence>
<evidence type="ECO:0000256" key="3">
    <source>
        <dbReference type="ARBA" id="ARBA00022801"/>
    </source>
</evidence>
<feature type="chain" id="PRO_5044973956" description="Carboxylic ester hydrolase" evidence="5">
    <location>
        <begin position="26"/>
        <end position="501"/>
    </location>
</feature>
<dbReference type="InterPro" id="IPR002018">
    <property type="entry name" value="CarbesteraseB"/>
</dbReference>
<keyword evidence="2" id="KW-0719">Serine esterase</keyword>
<evidence type="ECO:0000256" key="2">
    <source>
        <dbReference type="ARBA" id="ARBA00022487"/>
    </source>
</evidence>
<protein>
    <recommendedName>
        <fullName evidence="5">Carboxylic ester hydrolase</fullName>
        <ecNumber evidence="5">3.1.1.-</ecNumber>
    </recommendedName>
</protein>
<dbReference type="PANTHER" id="PTHR43918">
    <property type="entry name" value="ACETYLCHOLINESTERASE"/>
    <property type="match status" value="1"/>
</dbReference>
<dbReference type="PROSITE" id="PS00941">
    <property type="entry name" value="CARBOXYLESTERASE_B_2"/>
    <property type="match status" value="1"/>
</dbReference>
<organism evidence="7 8">
    <name type="scientific">Saccoglossus kowalevskii</name>
    <name type="common">Acorn worm</name>
    <dbReference type="NCBI Taxonomy" id="10224"/>
    <lineage>
        <taxon>Eukaryota</taxon>
        <taxon>Metazoa</taxon>
        <taxon>Hemichordata</taxon>
        <taxon>Enteropneusta</taxon>
        <taxon>Harrimaniidae</taxon>
        <taxon>Saccoglossus</taxon>
    </lineage>
</organism>
<dbReference type="PANTHER" id="PTHR43918:SF4">
    <property type="entry name" value="CARBOXYLIC ESTER HYDROLASE"/>
    <property type="match status" value="1"/>
</dbReference>
<feature type="signal peptide" evidence="5">
    <location>
        <begin position="1"/>
        <end position="25"/>
    </location>
</feature>
<evidence type="ECO:0000313" key="8">
    <source>
        <dbReference type="RefSeq" id="XP_002741757.1"/>
    </source>
</evidence>
<keyword evidence="5" id="KW-0732">Signal</keyword>
<dbReference type="Gene3D" id="3.40.50.1820">
    <property type="entry name" value="alpha/beta hydrolase"/>
    <property type="match status" value="1"/>
</dbReference>
<feature type="domain" description="Carboxylesterase type B" evidence="6">
    <location>
        <begin position="33"/>
        <end position="501"/>
    </location>
</feature>
<dbReference type="InterPro" id="IPR019819">
    <property type="entry name" value="Carboxylesterase_B_CS"/>
</dbReference>
<dbReference type="InterPro" id="IPR000997">
    <property type="entry name" value="Cholinesterase"/>
</dbReference>
<dbReference type="PROSITE" id="PS00122">
    <property type="entry name" value="CARBOXYLESTERASE_B_1"/>
    <property type="match status" value="1"/>
</dbReference>
<dbReference type="InterPro" id="IPR029058">
    <property type="entry name" value="AB_hydrolase_fold"/>
</dbReference>
<evidence type="ECO:0000256" key="1">
    <source>
        <dbReference type="ARBA" id="ARBA00005964"/>
    </source>
</evidence>
<dbReference type="GeneID" id="100372049"/>
<dbReference type="InterPro" id="IPR050654">
    <property type="entry name" value="AChE-related_enzymes"/>
</dbReference>
<dbReference type="EC" id="3.1.1.-" evidence="5"/>
<name>A0ABM0H0Z1_SACKO</name>
<keyword evidence="4" id="KW-1015">Disulfide bond</keyword>
<proteinExistence type="inferred from homology"/>
<dbReference type="Proteomes" id="UP000694865">
    <property type="component" value="Unplaced"/>
</dbReference>
<evidence type="ECO:0000256" key="5">
    <source>
        <dbReference type="RuleBase" id="RU361235"/>
    </source>
</evidence>
<gene>
    <name evidence="8" type="primary">LOC100372049</name>
</gene>
<dbReference type="SUPFAM" id="SSF53474">
    <property type="entry name" value="alpha/beta-Hydrolases"/>
    <property type="match status" value="1"/>
</dbReference>